<dbReference type="InterPro" id="IPR038490">
    <property type="entry name" value="Gingipain_propep_sf"/>
</dbReference>
<evidence type="ECO:0000256" key="1">
    <source>
        <dbReference type="ARBA" id="ARBA00022729"/>
    </source>
</evidence>
<dbReference type="InterPro" id="IPR029031">
    <property type="entry name" value="Gingipain_N_sf"/>
</dbReference>
<dbReference type="Gene3D" id="3.40.50.1460">
    <property type="match status" value="1"/>
</dbReference>
<protein>
    <submittedName>
        <fullName evidence="3">C25 family cysteine peptidase</fullName>
    </submittedName>
</protein>
<dbReference type="Gene3D" id="2.60.40.10">
    <property type="entry name" value="Immunoglobulins"/>
    <property type="match status" value="1"/>
</dbReference>
<dbReference type="Gene3D" id="2.60.40.3800">
    <property type="match status" value="1"/>
</dbReference>
<sequence length="1044" mass="115030">MRRQSTIYLTCTLLVLSASFVLPFSSALAQGYGQDETVIRWQYRPEEPIIQVGFGGEILPMGAQNATKSIKIPGLENRIIPGEPVVPFRTARILIPFGEVVQDIKVLPGEKKNLGKILIEPGQDPLPISFSGDHAYTPINETTYGSMEPYPRDVYSVIGVQEKKGYKILFINIYPIMYIPKTKDTYYFGTFDLEVKTRPQETLDRGLYRGLPGDSEQITRMVDNPGEVSTYSRDLAPTGSSPLLDGAYDYVIITSRALKNAPVSHNFTDLVSWKSSKGVVSTIVAVEDIYATYPGSDEQEKIRSFIRDAYLNNGITYVLLGGDADGGRSGGGGWNNIVPARGLWAWDYEASPPHIPSDLYYACLDGNYDYNGNGIYGEPGDGPGGGEVDLLAEVYVGRAPVDSYAELSNFVRKTIAYESSVRDPYLQEVWMVGEYLGFGGVSDWGGNCLDEIKDGSGSSGYDTKGFTDDYRRSTLYERDGSWDKSELMEIIDGNVHIINHLGHANVGNAMKMKAGDVGGLKNDRYFFGYSQGCYAGSFDNRDPDSIYSPTDSILEHFVTEPHGAFAFIGNSRYGWGRRSTTDGPSQRYHRQFWDGVFAEGIENIGRALQYSKEANLGSIDSTSDGNVMRFCYYQLNLLGDPETSFHKPVRTERKIEISEMDLPSYAKPDEPIEATVVVENRGVAGEENVVVQLLEGGIVRDSGTIPYLDSGSSAPVGLRWSGSLQGRYTLEARALIPEVEEGEDAKGWERDIEVIEGRTPILLVDDDEGAEYETYYERSLQAAGYSYVKVEGPPTKSGLLSFDCVVWLTGRDFTTTLTRDDQANLAAYLDAGGSLFLSGQDIGFNIHDTDFFRDYLHVEYVKDNTGIYDLEGVPGDPISDGMTIEIVGGGGGDNQYWPSEIVPVTAFAREVFTYKNDGCAAVMVDAGTYRVVYFAFGFEAINTSSDRDEVMSRVLSALMGPMVTSSGISETGEDKPGKRAGPASLHEFSGMAEAIPPFQGVDFEMEMPFEDISLKFDELEPLEYPEFVEGGFDLPEMGSGVKRR</sequence>
<name>A0ABT5XDJ7_9EURY</name>
<dbReference type="SUPFAM" id="SSF52129">
    <property type="entry name" value="Caspase-like"/>
    <property type="match status" value="1"/>
</dbReference>
<dbReference type="InterPro" id="IPR029030">
    <property type="entry name" value="Caspase-like_dom_sf"/>
</dbReference>
<proteinExistence type="predicted"/>
<dbReference type="EMBL" id="JARFPL010000009">
    <property type="protein sequence ID" value="MDF0592766.1"/>
    <property type="molecule type" value="Genomic_DNA"/>
</dbReference>
<feature type="domain" description="Gingipain" evidence="2">
    <location>
        <begin position="250"/>
        <end position="643"/>
    </location>
</feature>
<comment type="caution">
    <text evidence="3">The sequence shown here is derived from an EMBL/GenBank/DDBJ whole genome shotgun (WGS) entry which is preliminary data.</text>
</comment>
<dbReference type="RefSeq" id="WP_316968473.1">
    <property type="nucleotide sequence ID" value="NZ_JARFPL010000009.1"/>
</dbReference>
<evidence type="ECO:0000313" key="3">
    <source>
        <dbReference type="EMBL" id="MDF0592766.1"/>
    </source>
</evidence>
<reference evidence="3 4" key="1">
    <citation type="submission" date="2023-03" db="EMBL/GenBank/DDBJ databases">
        <title>Whole genome sequencing of Methanotrichaceae archaeon M04Ac.</title>
        <authorList>
            <person name="Khomyakova M.A."/>
            <person name="Merkel A.Y."/>
            <person name="Slobodkin A.I."/>
        </authorList>
    </citation>
    <scope>NUCLEOTIDE SEQUENCE [LARGE SCALE GENOMIC DNA]</scope>
    <source>
        <strain evidence="3 4">M04Ac</strain>
    </source>
</reference>
<dbReference type="InterPro" id="IPR013783">
    <property type="entry name" value="Ig-like_fold"/>
</dbReference>
<dbReference type="Proteomes" id="UP001215956">
    <property type="component" value="Unassembled WGS sequence"/>
</dbReference>
<evidence type="ECO:0000313" key="4">
    <source>
        <dbReference type="Proteomes" id="UP001215956"/>
    </source>
</evidence>
<organism evidence="3 4">
    <name type="scientific">Candidatus Methanocrinis alkalitolerans</name>
    <dbReference type="NCBI Taxonomy" id="3033395"/>
    <lineage>
        <taxon>Archaea</taxon>
        <taxon>Methanobacteriati</taxon>
        <taxon>Methanobacteriota</taxon>
        <taxon>Stenosarchaea group</taxon>
        <taxon>Methanomicrobia</taxon>
        <taxon>Methanotrichales</taxon>
        <taxon>Methanotrichaceae</taxon>
        <taxon>Methanocrinis</taxon>
    </lineage>
</organism>
<keyword evidence="4" id="KW-1185">Reference proteome</keyword>
<dbReference type="Gene3D" id="3.40.50.10390">
    <property type="entry name" value="Gingipain r, domain 1"/>
    <property type="match status" value="1"/>
</dbReference>
<dbReference type="InterPro" id="IPR001769">
    <property type="entry name" value="Gingipain"/>
</dbReference>
<keyword evidence="1" id="KW-0732">Signal</keyword>
<gene>
    <name evidence="3" type="ORF">P0O24_04125</name>
</gene>
<evidence type="ECO:0000259" key="2">
    <source>
        <dbReference type="Pfam" id="PF01364"/>
    </source>
</evidence>
<dbReference type="Pfam" id="PF01364">
    <property type="entry name" value="Peptidase_C25"/>
    <property type="match status" value="1"/>
</dbReference>
<accession>A0ABT5XDJ7</accession>